<evidence type="ECO:0000313" key="2">
    <source>
        <dbReference type="Proteomes" id="UP000030753"/>
    </source>
</evidence>
<gene>
    <name evidence="1" type="ORF">FOYG_15047</name>
</gene>
<dbReference type="Proteomes" id="UP000030753">
    <property type="component" value="Unassembled WGS sequence"/>
</dbReference>
<reference evidence="1 2" key="1">
    <citation type="submission" date="2011-06" db="EMBL/GenBank/DDBJ databases">
        <title>The Genome Sequence of Fusarium oxysporum FOSC 3-a.</title>
        <authorList>
            <consortium name="The Broad Institute Genome Sequencing Platform"/>
            <person name="Ma L.-J."/>
            <person name="Gale L.R."/>
            <person name="Schwartz D.C."/>
            <person name="Zhou S."/>
            <person name="Corby-Kistler H."/>
            <person name="Young S.K."/>
            <person name="Zeng Q."/>
            <person name="Gargeya S."/>
            <person name="Fitzgerald M."/>
            <person name="Haas B."/>
            <person name="Abouelleil A."/>
            <person name="Alvarado L."/>
            <person name="Arachchi H.M."/>
            <person name="Berlin A."/>
            <person name="Brown A."/>
            <person name="Chapman S.B."/>
            <person name="Chen Z."/>
            <person name="Dunbar C."/>
            <person name="Freedman E."/>
            <person name="Gearin G."/>
            <person name="Gellesch M."/>
            <person name="Goldberg J."/>
            <person name="Griggs A."/>
            <person name="Gujja S."/>
            <person name="Heiman D."/>
            <person name="Howarth C."/>
            <person name="Larson L."/>
            <person name="Lui A."/>
            <person name="MacDonald P.J.P."/>
            <person name="Mehta T."/>
            <person name="Montmayeur A."/>
            <person name="Murphy C."/>
            <person name="Neiman D."/>
            <person name="Pearson M."/>
            <person name="Priest M."/>
            <person name="Roberts A."/>
            <person name="Saif S."/>
            <person name="Shea T."/>
            <person name="Shenoy N."/>
            <person name="Sisk P."/>
            <person name="Stolte C."/>
            <person name="Sykes S."/>
            <person name="Wortman J."/>
            <person name="Nusbaum C."/>
            <person name="Birren B."/>
        </authorList>
    </citation>
    <scope>NUCLEOTIDE SEQUENCE [LARGE SCALE GENOMIC DNA]</scope>
    <source>
        <strain evidence="2">FOSC 3-a</strain>
    </source>
</reference>
<dbReference type="AlphaFoldDB" id="W9HL30"/>
<evidence type="ECO:0000313" key="1">
    <source>
        <dbReference type="EMBL" id="EWY82967.1"/>
    </source>
</evidence>
<name>W9HL30_FUSOX</name>
<dbReference type="EMBL" id="JH717848">
    <property type="protein sequence ID" value="EWY82967.1"/>
    <property type="molecule type" value="Genomic_DNA"/>
</dbReference>
<organism evidence="1 2">
    <name type="scientific">Fusarium oxysporum NRRL 32931</name>
    <dbReference type="NCBI Taxonomy" id="660029"/>
    <lineage>
        <taxon>Eukaryota</taxon>
        <taxon>Fungi</taxon>
        <taxon>Dikarya</taxon>
        <taxon>Ascomycota</taxon>
        <taxon>Pezizomycotina</taxon>
        <taxon>Sordariomycetes</taxon>
        <taxon>Hypocreomycetidae</taxon>
        <taxon>Hypocreales</taxon>
        <taxon>Nectriaceae</taxon>
        <taxon>Fusarium</taxon>
        <taxon>Fusarium oxysporum species complex</taxon>
    </lineage>
</organism>
<dbReference type="HOGENOM" id="CLU_3087252_0_0_1"/>
<sequence length="52" mass="5568">MASDNDLRNGIIQALVGESSSATLNNSKLLEVDIVRSVTGPSGLFLYCARRD</sequence>
<protein>
    <submittedName>
        <fullName evidence="1">Uncharacterized protein</fullName>
    </submittedName>
</protein>
<accession>W9HL30</accession>
<proteinExistence type="predicted"/>